<accession>A0ACB9X2W1</accession>
<dbReference type="Proteomes" id="UP001057452">
    <property type="component" value="Chromosome 9"/>
</dbReference>
<gene>
    <name evidence="1" type="ORF">KUCAC02_028812</name>
</gene>
<evidence type="ECO:0000313" key="2">
    <source>
        <dbReference type="Proteomes" id="UP001057452"/>
    </source>
</evidence>
<keyword evidence="2" id="KW-1185">Reference proteome</keyword>
<sequence length="296" mass="30903">MCGLCGNYNKNNGDDFRRPGGRKTTSVDDFGKSWVVDMPGNVCGGQCPVCEQAKATLYGKSDSCGFMSAPNGPFKACHSKVDPVAYVSNCVFDVCAVGGNKDDLCNSVQAYALACQSENPAMEKQLLLPCGCVHNGRYLTMSQAVVDKAGTSKCVCQASGVVNCEKLTCASGEVCGGRDGVGGCHVKQGYCSVSQVGLRTSFDGMSGAIGAQGVNGSKVSLPSKVTSDGSVRISEKTVIIEKASAVRLTYSLSKEVTVIIDSSLSGKMCGACGNYNNNNNNNSKDDMRTADGENHH</sequence>
<organism evidence="1 2">
    <name type="scientific">Chaenocephalus aceratus</name>
    <name type="common">Blackfin icefish</name>
    <name type="synonym">Chaenichthys aceratus</name>
    <dbReference type="NCBI Taxonomy" id="36190"/>
    <lineage>
        <taxon>Eukaryota</taxon>
        <taxon>Metazoa</taxon>
        <taxon>Chordata</taxon>
        <taxon>Craniata</taxon>
        <taxon>Vertebrata</taxon>
        <taxon>Euteleostomi</taxon>
        <taxon>Actinopterygii</taxon>
        <taxon>Neopterygii</taxon>
        <taxon>Teleostei</taxon>
        <taxon>Neoteleostei</taxon>
        <taxon>Acanthomorphata</taxon>
        <taxon>Eupercaria</taxon>
        <taxon>Perciformes</taxon>
        <taxon>Notothenioidei</taxon>
        <taxon>Channichthyidae</taxon>
        <taxon>Chaenocephalus</taxon>
    </lineage>
</organism>
<dbReference type="EMBL" id="CM043793">
    <property type="protein sequence ID" value="KAI4820845.1"/>
    <property type="molecule type" value="Genomic_DNA"/>
</dbReference>
<comment type="caution">
    <text evidence="1">The sequence shown here is derived from an EMBL/GenBank/DDBJ whole genome shotgun (WGS) entry which is preliminary data.</text>
</comment>
<protein>
    <submittedName>
        <fullName evidence="1">Uncharacterized protein</fullName>
    </submittedName>
</protein>
<proteinExistence type="predicted"/>
<name>A0ACB9X2W1_CHAAC</name>
<evidence type="ECO:0000313" key="1">
    <source>
        <dbReference type="EMBL" id="KAI4820845.1"/>
    </source>
</evidence>
<reference evidence="1" key="1">
    <citation type="submission" date="2022-05" db="EMBL/GenBank/DDBJ databases">
        <title>Chromosome-level genome of Chaenocephalus aceratus.</title>
        <authorList>
            <person name="Park H."/>
        </authorList>
    </citation>
    <scope>NUCLEOTIDE SEQUENCE</scope>
    <source>
        <strain evidence="1">KU_202001</strain>
    </source>
</reference>